<dbReference type="PANTHER" id="PTHR46380">
    <property type="entry name" value="CYCLIN-D-BINDING MYB-LIKE TRANSCRIPTION FACTOR 1"/>
    <property type="match status" value="1"/>
</dbReference>
<accession>A0A9W8EH08</accession>
<dbReference type="InterPro" id="IPR009057">
    <property type="entry name" value="Homeodomain-like_sf"/>
</dbReference>
<dbReference type="SMART" id="SM00717">
    <property type="entry name" value="SANT"/>
    <property type="match status" value="1"/>
</dbReference>
<evidence type="ECO:0000259" key="6">
    <source>
        <dbReference type="PROSITE" id="PS51294"/>
    </source>
</evidence>
<dbReference type="EMBL" id="JANBQF010000406">
    <property type="protein sequence ID" value="KAJ2001445.1"/>
    <property type="molecule type" value="Genomic_DNA"/>
</dbReference>
<evidence type="ECO:0000256" key="1">
    <source>
        <dbReference type="ARBA" id="ARBA00004123"/>
    </source>
</evidence>
<dbReference type="Proteomes" id="UP001150907">
    <property type="component" value="Unassembled WGS sequence"/>
</dbReference>
<dbReference type="GO" id="GO:0005634">
    <property type="term" value="C:nucleus"/>
    <property type="evidence" value="ECO:0007669"/>
    <property type="project" value="UniProtKB-SubCell"/>
</dbReference>
<dbReference type="InterPro" id="IPR051651">
    <property type="entry name" value="DMTF1_DNA-bind_reg"/>
</dbReference>
<keyword evidence="2" id="KW-0677">Repeat</keyword>
<proteinExistence type="predicted"/>
<dbReference type="AlphaFoldDB" id="A0A9W8EH08"/>
<reference evidence="7" key="1">
    <citation type="submission" date="2022-07" db="EMBL/GenBank/DDBJ databases">
        <title>Phylogenomic reconstructions and comparative analyses of Kickxellomycotina fungi.</title>
        <authorList>
            <person name="Reynolds N.K."/>
            <person name="Stajich J.E."/>
            <person name="Barry K."/>
            <person name="Grigoriev I.V."/>
            <person name="Crous P."/>
            <person name="Smith M.E."/>
        </authorList>
    </citation>
    <scope>NUCLEOTIDE SEQUENCE</scope>
    <source>
        <strain evidence="7">IMI 214461</strain>
    </source>
</reference>
<keyword evidence="8" id="KW-1185">Reference proteome</keyword>
<evidence type="ECO:0000256" key="4">
    <source>
        <dbReference type="ARBA" id="ARBA00023242"/>
    </source>
</evidence>
<name>A0A9W8EH08_9FUNG</name>
<dbReference type="PANTHER" id="PTHR46380:SF2">
    <property type="entry name" value="CYCLIN-D-BINDING MYB-LIKE TRANSCRIPTION FACTOR 1"/>
    <property type="match status" value="1"/>
</dbReference>
<dbReference type="Gene3D" id="1.10.10.60">
    <property type="entry name" value="Homeodomain-like"/>
    <property type="match status" value="1"/>
</dbReference>
<feature type="domain" description="HTH myb-type" evidence="6">
    <location>
        <begin position="95"/>
        <end position="142"/>
    </location>
</feature>
<keyword evidence="3" id="KW-0238">DNA-binding</keyword>
<gene>
    <name evidence="7" type="primary">REB1</name>
    <name evidence="7" type="ORF">H4R26_004134</name>
</gene>
<feature type="non-terminal residue" evidence="7">
    <location>
        <position position="1"/>
    </location>
</feature>
<dbReference type="InterPro" id="IPR001005">
    <property type="entry name" value="SANT/Myb"/>
</dbReference>
<dbReference type="Pfam" id="PF21559">
    <property type="entry name" value="Reb1_MybAD"/>
    <property type="match status" value="1"/>
</dbReference>
<dbReference type="CDD" id="cd00167">
    <property type="entry name" value="SANT"/>
    <property type="match status" value="1"/>
</dbReference>
<evidence type="ECO:0000313" key="7">
    <source>
        <dbReference type="EMBL" id="KAJ2001445.1"/>
    </source>
</evidence>
<evidence type="ECO:0000259" key="5">
    <source>
        <dbReference type="PROSITE" id="PS50090"/>
    </source>
</evidence>
<dbReference type="GO" id="GO:0000976">
    <property type="term" value="F:transcription cis-regulatory region binding"/>
    <property type="evidence" value="ECO:0007669"/>
    <property type="project" value="TreeGrafter"/>
</dbReference>
<dbReference type="OrthoDB" id="39591at2759"/>
<evidence type="ECO:0000313" key="8">
    <source>
        <dbReference type="Proteomes" id="UP001150907"/>
    </source>
</evidence>
<dbReference type="InterPro" id="IPR017930">
    <property type="entry name" value="Myb_dom"/>
</dbReference>
<protein>
    <submittedName>
        <fullName evidence="7">RNA polymerase I enhancer binding protein</fullName>
    </submittedName>
</protein>
<dbReference type="Pfam" id="PF00249">
    <property type="entry name" value="Myb_DNA-binding"/>
    <property type="match status" value="1"/>
</dbReference>
<dbReference type="InterPro" id="IPR049260">
    <property type="entry name" value="REB1_MybAD"/>
</dbReference>
<evidence type="ECO:0000256" key="2">
    <source>
        <dbReference type="ARBA" id="ARBA00022737"/>
    </source>
</evidence>
<dbReference type="GO" id="GO:0003700">
    <property type="term" value="F:DNA-binding transcription factor activity"/>
    <property type="evidence" value="ECO:0007669"/>
    <property type="project" value="TreeGrafter"/>
</dbReference>
<comment type="subcellular location">
    <subcellularLocation>
        <location evidence="1">Nucleus</location>
    </subcellularLocation>
</comment>
<dbReference type="PROSITE" id="PS50090">
    <property type="entry name" value="MYB_LIKE"/>
    <property type="match status" value="1"/>
</dbReference>
<comment type="caution">
    <text evidence="7">The sequence shown here is derived from an EMBL/GenBank/DDBJ whole genome shotgun (WGS) entry which is preliminary data.</text>
</comment>
<organism evidence="7 8">
    <name type="scientific">Coemansia thaxteri</name>
    <dbReference type="NCBI Taxonomy" id="2663907"/>
    <lineage>
        <taxon>Eukaryota</taxon>
        <taxon>Fungi</taxon>
        <taxon>Fungi incertae sedis</taxon>
        <taxon>Zoopagomycota</taxon>
        <taxon>Kickxellomycotina</taxon>
        <taxon>Kickxellomycetes</taxon>
        <taxon>Kickxellales</taxon>
        <taxon>Kickxellaceae</taxon>
        <taxon>Coemansia</taxon>
    </lineage>
</organism>
<feature type="domain" description="Myb-like" evidence="5">
    <location>
        <begin position="89"/>
        <end position="138"/>
    </location>
</feature>
<dbReference type="SUPFAM" id="SSF46689">
    <property type="entry name" value="Homeodomain-like"/>
    <property type="match status" value="1"/>
</dbReference>
<dbReference type="PROSITE" id="PS51294">
    <property type="entry name" value="HTH_MYB"/>
    <property type="match status" value="1"/>
</dbReference>
<sequence>HVQELQREGVVFARGKFTAEENAAVEETIARFVGAQRLTAQQVYEKLFHDKTRDSMGRQVRKAFWPALAEALPARQMQALYHHVRRRCHPLNNLGSWTAREDDALRRLVAARGPAWEAISGEMGRMGTNCRDRWRYLQASGRGGDGLPGGD</sequence>
<evidence type="ECO:0000256" key="3">
    <source>
        <dbReference type="ARBA" id="ARBA00023125"/>
    </source>
</evidence>
<keyword evidence="4" id="KW-0539">Nucleus</keyword>